<gene>
    <name evidence="9" type="ORF">DFJ69_0485</name>
</gene>
<feature type="transmembrane region" description="Helical" evidence="7">
    <location>
        <begin position="272"/>
        <end position="292"/>
    </location>
</feature>
<dbReference type="PROSITE" id="PS00108">
    <property type="entry name" value="PROTEIN_KINASE_ST"/>
    <property type="match status" value="1"/>
</dbReference>
<proteinExistence type="predicted"/>
<keyword evidence="7" id="KW-1133">Transmembrane helix</keyword>
<evidence type="ECO:0000259" key="8">
    <source>
        <dbReference type="PROSITE" id="PS50011"/>
    </source>
</evidence>
<keyword evidence="2" id="KW-0723">Serine/threonine-protein kinase</keyword>
<evidence type="ECO:0000313" key="10">
    <source>
        <dbReference type="Proteomes" id="UP000256661"/>
    </source>
</evidence>
<evidence type="ECO:0000256" key="5">
    <source>
        <dbReference type="ARBA" id="ARBA00022777"/>
    </source>
</evidence>
<feature type="domain" description="Protein kinase" evidence="8">
    <location>
        <begin position="9"/>
        <end position="253"/>
    </location>
</feature>
<evidence type="ECO:0000256" key="2">
    <source>
        <dbReference type="ARBA" id="ARBA00022527"/>
    </source>
</evidence>
<keyword evidence="3" id="KW-0808">Transferase</keyword>
<sequence length="578" mass="60179">MAEWRISGFREIRELGSGGQGRVVLAAHERSGEPVAIKYLTARAVEGSRERLRHEARMLGQVDSPHVARLYRLVEGEHGAALVMEAVDGTSLKAVLAEHGALAPEAALAVLKGSLLGLAAAHAVGVVHRDYKPANVVVPADGRSKLIDFGVAVPAGAASAEGTPFYMAPEQWRAEPAGPATDVYAATCVFYECVTGRRPYEAADRIALMGLHGTAPIPVESVPDALRPLVERGMAKNPGERPAGAAAFVDELEQAARAAYGADWEARGVRTLAAAAVALAALFPLAAAGLAAPAAAVGAGLSAGGAAGAGGAAAGGGLLAGTGAKVGVAIATTAVVGAAATGGALYVNRDDPAPRTLNVSARTETYSQAFRDINMVVDRAEFVTVSGHPDPAVQRRINRALRAPLDQAIADYRRHWEQVGRRTAGEPSGTPLRLTIATRYGLRGPRLFSVRYLVDNPVYAGGGVDLRAKSVNVELATGRVLQVGDVFQPTALAGGAAVLGRRVPPPPPIPAGDLFCRFTPISGLGRIGGAAAVAPTFTPTHMEFTWTVSELCRDSRTRRIPYEQLNGLLKPEVLRLVR</sequence>
<dbReference type="CDD" id="cd14014">
    <property type="entry name" value="STKc_PknB_like"/>
    <property type="match status" value="1"/>
</dbReference>
<dbReference type="PANTHER" id="PTHR43289:SF6">
    <property type="entry name" value="SERINE_THREONINE-PROTEIN KINASE NEKL-3"/>
    <property type="match status" value="1"/>
</dbReference>
<reference evidence="9 10" key="1">
    <citation type="submission" date="2018-08" db="EMBL/GenBank/DDBJ databases">
        <title>Sequencing the genomes of 1000 actinobacteria strains.</title>
        <authorList>
            <person name="Klenk H.-P."/>
        </authorList>
    </citation>
    <scope>NUCLEOTIDE SEQUENCE [LARGE SCALE GENOMIC DNA]</scope>
    <source>
        <strain evidence="9 10">DSM 43927</strain>
    </source>
</reference>
<dbReference type="GO" id="GO:0005524">
    <property type="term" value="F:ATP binding"/>
    <property type="evidence" value="ECO:0007669"/>
    <property type="project" value="UniProtKB-KW"/>
</dbReference>
<evidence type="ECO:0000313" key="9">
    <source>
        <dbReference type="EMBL" id="REE95104.1"/>
    </source>
</evidence>
<comment type="caution">
    <text evidence="9">The sequence shown here is derived from an EMBL/GenBank/DDBJ whole genome shotgun (WGS) entry which is preliminary data.</text>
</comment>
<dbReference type="PANTHER" id="PTHR43289">
    <property type="entry name" value="MITOGEN-ACTIVATED PROTEIN KINASE KINASE KINASE 20-RELATED"/>
    <property type="match status" value="1"/>
</dbReference>
<organism evidence="9 10">
    <name type="scientific">Thermomonospora umbrina</name>
    <dbReference type="NCBI Taxonomy" id="111806"/>
    <lineage>
        <taxon>Bacteria</taxon>
        <taxon>Bacillati</taxon>
        <taxon>Actinomycetota</taxon>
        <taxon>Actinomycetes</taxon>
        <taxon>Streptosporangiales</taxon>
        <taxon>Thermomonosporaceae</taxon>
        <taxon>Thermomonospora</taxon>
    </lineage>
</organism>
<keyword evidence="6" id="KW-0067">ATP-binding</keyword>
<feature type="transmembrane region" description="Helical" evidence="7">
    <location>
        <begin position="326"/>
        <end position="347"/>
    </location>
</feature>
<dbReference type="InterPro" id="IPR011009">
    <property type="entry name" value="Kinase-like_dom_sf"/>
</dbReference>
<evidence type="ECO:0000256" key="6">
    <source>
        <dbReference type="ARBA" id="ARBA00022840"/>
    </source>
</evidence>
<dbReference type="InterPro" id="IPR008271">
    <property type="entry name" value="Ser/Thr_kinase_AS"/>
</dbReference>
<keyword evidence="7" id="KW-0472">Membrane</keyword>
<name>A0A3D9SR45_9ACTN</name>
<dbReference type="Pfam" id="PF00069">
    <property type="entry name" value="Pkinase"/>
    <property type="match status" value="1"/>
</dbReference>
<dbReference type="PROSITE" id="PS50011">
    <property type="entry name" value="PROTEIN_KINASE_DOM"/>
    <property type="match status" value="1"/>
</dbReference>
<dbReference type="RefSeq" id="WP_116020960.1">
    <property type="nucleotide sequence ID" value="NZ_QTTT01000001.1"/>
</dbReference>
<dbReference type="GO" id="GO:0004674">
    <property type="term" value="F:protein serine/threonine kinase activity"/>
    <property type="evidence" value="ECO:0007669"/>
    <property type="project" value="UniProtKB-KW"/>
</dbReference>
<accession>A0A3D9SR45</accession>
<dbReference type="Gene3D" id="1.10.510.10">
    <property type="entry name" value="Transferase(Phosphotransferase) domain 1"/>
    <property type="match status" value="1"/>
</dbReference>
<evidence type="ECO:0000256" key="1">
    <source>
        <dbReference type="ARBA" id="ARBA00012513"/>
    </source>
</evidence>
<dbReference type="AlphaFoldDB" id="A0A3D9SR45"/>
<dbReference type="Proteomes" id="UP000256661">
    <property type="component" value="Unassembled WGS sequence"/>
</dbReference>
<keyword evidence="5 9" id="KW-0418">Kinase</keyword>
<keyword evidence="4" id="KW-0547">Nucleotide-binding</keyword>
<evidence type="ECO:0000256" key="3">
    <source>
        <dbReference type="ARBA" id="ARBA00022679"/>
    </source>
</evidence>
<dbReference type="InterPro" id="IPR000719">
    <property type="entry name" value="Prot_kinase_dom"/>
</dbReference>
<dbReference type="OrthoDB" id="4716121at2"/>
<protein>
    <recommendedName>
        <fullName evidence="1">non-specific serine/threonine protein kinase</fullName>
        <ecNumber evidence="1">2.7.11.1</ecNumber>
    </recommendedName>
</protein>
<dbReference type="EC" id="2.7.11.1" evidence="1"/>
<feature type="transmembrane region" description="Helical" evidence="7">
    <location>
        <begin position="298"/>
        <end position="319"/>
    </location>
</feature>
<evidence type="ECO:0000256" key="7">
    <source>
        <dbReference type="SAM" id="Phobius"/>
    </source>
</evidence>
<evidence type="ECO:0000256" key="4">
    <source>
        <dbReference type="ARBA" id="ARBA00022741"/>
    </source>
</evidence>
<dbReference type="EMBL" id="QTTT01000001">
    <property type="protein sequence ID" value="REE95104.1"/>
    <property type="molecule type" value="Genomic_DNA"/>
</dbReference>
<dbReference type="SUPFAM" id="SSF56112">
    <property type="entry name" value="Protein kinase-like (PK-like)"/>
    <property type="match status" value="1"/>
</dbReference>
<keyword evidence="7" id="KW-0812">Transmembrane</keyword>
<keyword evidence="10" id="KW-1185">Reference proteome</keyword>